<keyword evidence="5" id="KW-0472">Membrane</keyword>
<keyword evidence="2" id="KW-0813">Transport</keyword>
<comment type="subcellular location">
    <subcellularLocation>
        <location evidence="1">Cell outer membrane</location>
        <topology evidence="1">Multi-pass membrane protein</topology>
    </subcellularLocation>
</comment>
<feature type="signal peptide" evidence="7">
    <location>
        <begin position="1"/>
        <end position="33"/>
    </location>
</feature>
<dbReference type="GO" id="GO:0015344">
    <property type="term" value="F:siderophore uptake transmembrane transporter activity"/>
    <property type="evidence" value="ECO:0007669"/>
    <property type="project" value="TreeGrafter"/>
</dbReference>
<dbReference type="SUPFAM" id="SSF49452">
    <property type="entry name" value="Starch-binding domain-like"/>
    <property type="match status" value="1"/>
</dbReference>
<evidence type="ECO:0000313" key="10">
    <source>
        <dbReference type="Proteomes" id="UP000294796"/>
    </source>
</evidence>
<evidence type="ECO:0000256" key="6">
    <source>
        <dbReference type="ARBA" id="ARBA00023237"/>
    </source>
</evidence>
<dbReference type="GO" id="GO:0044718">
    <property type="term" value="P:siderophore transmembrane transport"/>
    <property type="evidence" value="ECO:0007669"/>
    <property type="project" value="TreeGrafter"/>
</dbReference>
<keyword evidence="4" id="KW-0812">Transmembrane</keyword>
<dbReference type="OrthoDB" id="9768147at2"/>
<dbReference type="SUPFAM" id="SSF56935">
    <property type="entry name" value="Porins"/>
    <property type="match status" value="1"/>
</dbReference>
<accession>A0A4R5TKA5</accession>
<feature type="domain" description="TonB-dependent transporter Oar-like beta-barrel" evidence="8">
    <location>
        <begin position="258"/>
        <end position="322"/>
    </location>
</feature>
<dbReference type="Gene3D" id="2.40.170.20">
    <property type="entry name" value="TonB-dependent receptor, beta-barrel domain"/>
    <property type="match status" value="1"/>
</dbReference>
<dbReference type="InterPro" id="IPR013784">
    <property type="entry name" value="Carb-bd-like_fold"/>
</dbReference>
<dbReference type="Pfam" id="PF13620">
    <property type="entry name" value="CarboxypepD_reg"/>
    <property type="match status" value="1"/>
</dbReference>
<evidence type="ECO:0000256" key="1">
    <source>
        <dbReference type="ARBA" id="ARBA00004571"/>
    </source>
</evidence>
<keyword evidence="9" id="KW-0675">Receptor</keyword>
<proteinExistence type="predicted"/>
<dbReference type="Proteomes" id="UP000294796">
    <property type="component" value="Unassembled WGS sequence"/>
</dbReference>
<feature type="domain" description="TonB-dependent transporter Oar-like beta-barrel" evidence="8">
    <location>
        <begin position="346"/>
        <end position="745"/>
    </location>
</feature>
<sequence length="1019" mass="111496">MKQQIRAPRRFNRSLLCCALAGCMLMAAPAVFAQSTSATLQGRVSADSAPASDARVTATNLATGLTRSVQTTASGAYNLGGLPPGTYRIDVTAGGQTTSQNVTLAVGQTATLNLGVGGVAEAGTADARDLDTVVVTGAALVETRTSEVATYVSRQQIELLPQNSRNFLAFADLVPGMVFTESNNGESRLRSGAQGASNINVYIDGVGQKNYVTPGGITGQDDSRGNPFPQLAIAEYKVITSNYKAEYDQISSAAVTAVTRSGTNDFSGSFYWDRTSDDWRKASPQEEAAGQKAEERTEQYGFAVGGPILRDRLHYFFTYEAKDYVVPRFIAAPSSVASAVTLPASITQFYGPASQPFDQKVYFGKLSFQANESNLIELTARYRDEVGVLDVGNTQRIASAGTALINDETRVALRHQFNSMNWLNDAQLTYEESSYNPSPLSPVPGIRYTVITPNQTNPNNNTVVLWTGSGTNGQDKGQKGWAFQDDLTYFGWENHTLKMGIKYKQVDLNAFQFFPPFPQYFYDVFDTVDRPYQIQYGAVRPGRDPFVTSANKQFGIYIQDDWQASDKLTLNLGVRWDYEANPSYEDQVLDPFIATQLRNWPNIQNTDYDIEDYISNGSNRSAFKGAIQPRLGFSYDLFADQRHVVFGGAGRAYDRNIFDYMAREFYSGATTTVTLGFETPLHPCGAAADNRACVPWDPSLLTAEGIAAYAATNPPGTQSEVFLINNDLKTPYSDQFSLGIRNTIPFAGHDWNSSVTVAHIRSYDGIYFRNGRRRADGTFHQYESLGQTFGNGPGDNVPGVGGLLLGDNGFEYRSTSLLLSLDKPFTEVSPWGVNVAYTLTDGKENRPNASNEETFLFDYAYAGNEFRDSTGVAKHRLVLSGIFSPGWDLIFSGKLVVSSPIPLLSVNRLESPANGTCGPITGQANCGDLRAFYDPVTPEGSIGFKQLDLAVEKRWNTGSDLSFKVRADLINALNWRNWTSFDTNRGNPGGPPNPNVGLRNGNAIQFPTQTFKLSFGLDW</sequence>
<dbReference type="AlphaFoldDB" id="A0A4R5TKA5"/>
<evidence type="ECO:0000256" key="7">
    <source>
        <dbReference type="SAM" id="SignalP"/>
    </source>
</evidence>
<dbReference type="Pfam" id="PF25183">
    <property type="entry name" value="OMP_b-brl_4"/>
    <property type="match status" value="2"/>
</dbReference>
<evidence type="ECO:0000259" key="8">
    <source>
        <dbReference type="Pfam" id="PF25183"/>
    </source>
</evidence>
<evidence type="ECO:0000256" key="5">
    <source>
        <dbReference type="ARBA" id="ARBA00023136"/>
    </source>
</evidence>
<dbReference type="RefSeq" id="WP_133323656.1">
    <property type="nucleotide sequence ID" value="NZ_SMTF01000021.1"/>
</dbReference>
<gene>
    <name evidence="9" type="ORF">E2F46_16350</name>
</gene>
<dbReference type="EMBL" id="SMTF01000021">
    <property type="protein sequence ID" value="TDK19940.1"/>
    <property type="molecule type" value="Genomic_DNA"/>
</dbReference>
<dbReference type="Gene3D" id="2.170.130.10">
    <property type="entry name" value="TonB-dependent receptor, plug domain"/>
    <property type="match status" value="1"/>
</dbReference>
<dbReference type="GO" id="GO:0009279">
    <property type="term" value="C:cell outer membrane"/>
    <property type="evidence" value="ECO:0007669"/>
    <property type="project" value="UniProtKB-SubCell"/>
</dbReference>
<evidence type="ECO:0000256" key="2">
    <source>
        <dbReference type="ARBA" id="ARBA00022448"/>
    </source>
</evidence>
<dbReference type="Gene3D" id="2.60.40.1120">
    <property type="entry name" value="Carboxypeptidase-like, regulatory domain"/>
    <property type="match status" value="1"/>
</dbReference>
<keyword evidence="7" id="KW-0732">Signal</keyword>
<dbReference type="PANTHER" id="PTHR30069">
    <property type="entry name" value="TONB-DEPENDENT OUTER MEMBRANE RECEPTOR"/>
    <property type="match status" value="1"/>
</dbReference>
<dbReference type="InterPro" id="IPR036942">
    <property type="entry name" value="Beta-barrel_TonB_sf"/>
</dbReference>
<dbReference type="InterPro" id="IPR039426">
    <property type="entry name" value="TonB-dep_rcpt-like"/>
</dbReference>
<evidence type="ECO:0000313" key="9">
    <source>
        <dbReference type="EMBL" id="TDK19940.1"/>
    </source>
</evidence>
<feature type="chain" id="PRO_5020565199" evidence="7">
    <location>
        <begin position="34"/>
        <end position="1019"/>
    </location>
</feature>
<dbReference type="GO" id="GO:0030246">
    <property type="term" value="F:carbohydrate binding"/>
    <property type="evidence" value="ECO:0007669"/>
    <property type="project" value="InterPro"/>
</dbReference>
<comment type="caution">
    <text evidence="9">The sequence shown here is derived from an EMBL/GenBank/DDBJ whole genome shotgun (WGS) entry which is preliminary data.</text>
</comment>
<keyword evidence="3" id="KW-1134">Transmembrane beta strand</keyword>
<keyword evidence="10" id="KW-1185">Reference proteome</keyword>
<organism evidence="9 10">
    <name type="scientific">Luteimonas aestuarii</name>
    <dbReference type="NCBI Taxonomy" id="453837"/>
    <lineage>
        <taxon>Bacteria</taxon>
        <taxon>Pseudomonadati</taxon>
        <taxon>Pseudomonadota</taxon>
        <taxon>Gammaproteobacteria</taxon>
        <taxon>Lysobacterales</taxon>
        <taxon>Lysobacteraceae</taxon>
        <taxon>Luteimonas</taxon>
    </lineage>
</organism>
<dbReference type="PANTHER" id="PTHR30069:SF46">
    <property type="entry name" value="OAR PROTEIN"/>
    <property type="match status" value="1"/>
</dbReference>
<keyword evidence="6" id="KW-0998">Cell outer membrane</keyword>
<dbReference type="InterPro" id="IPR057601">
    <property type="entry name" value="Oar-like_b-barrel"/>
</dbReference>
<evidence type="ECO:0000256" key="3">
    <source>
        <dbReference type="ARBA" id="ARBA00022452"/>
    </source>
</evidence>
<name>A0A4R5TKA5_9GAMM</name>
<protein>
    <submittedName>
        <fullName evidence="9">TonB-dependent receptor</fullName>
    </submittedName>
</protein>
<dbReference type="InterPro" id="IPR037066">
    <property type="entry name" value="Plug_dom_sf"/>
</dbReference>
<evidence type="ECO:0000256" key="4">
    <source>
        <dbReference type="ARBA" id="ARBA00022692"/>
    </source>
</evidence>
<reference evidence="9 10" key="1">
    <citation type="submission" date="2019-03" db="EMBL/GenBank/DDBJ databases">
        <title>Luteimonas zhaokaii sp.nov., isolated from the rectal contents of Plateau pika in Yushu, Qinghai Province, China.</title>
        <authorList>
            <person name="Zhang G."/>
        </authorList>
    </citation>
    <scope>NUCLEOTIDE SEQUENCE [LARGE SCALE GENOMIC DNA]</scope>
    <source>
        <strain evidence="9 10">B9</strain>
    </source>
</reference>